<dbReference type="EMBL" id="CP017253">
    <property type="protein sequence ID" value="AOR22910.1"/>
    <property type="molecule type" value="Genomic_DNA"/>
</dbReference>
<dbReference type="Pfam" id="PF20157">
    <property type="entry name" value="Maf_flag10_N"/>
    <property type="match status" value="1"/>
</dbReference>
<dbReference type="KEGG" id="ctae:BGI42_03910"/>
<dbReference type="SUPFAM" id="SSF53335">
    <property type="entry name" value="S-adenosyl-L-methionine-dependent methyltransferases"/>
    <property type="match status" value="1"/>
</dbReference>
<feature type="domain" description="6-hydroxymethylpterin diphosphokinase MptE-like" evidence="1">
    <location>
        <begin position="199"/>
        <end position="369"/>
    </location>
</feature>
<dbReference type="PANTHER" id="PTHR41786:SF1">
    <property type="entry name" value="6-HYDROXYMETHYLPTERIN DIPHOSPHOKINASE MPTE-LIKE DOMAIN-CONTAINING PROTEIN"/>
    <property type="match status" value="1"/>
</dbReference>
<dbReference type="OrthoDB" id="5291305at2"/>
<dbReference type="Pfam" id="PF01973">
    <property type="entry name" value="MptE-like"/>
    <property type="match status" value="1"/>
</dbReference>
<reference evidence="4" key="1">
    <citation type="submission" date="2016-09" db="EMBL/GenBank/DDBJ databases">
        <title>Genomics of Clostridium taeniosporum, an organism which forms endospores with ribbon-like appendages.</title>
        <authorList>
            <person name="Walker J.R."/>
        </authorList>
    </citation>
    <scope>NUCLEOTIDE SEQUENCE [LARGE SCALE GENOMIC DNA]</scope>
    <source>
        <strain evidence="4">1/k</strain>
    </source>
</reference>
<evidence type="ECO:0000313" key="3">
    <source>
        <dbReference type="EMBL" id="AOR22910.1"/>
    </source>
</evidence>
<evidence type="ECO:0000313" key="4">
    <source>
        <dbReference type="Proteomes" id="UP000094652"/>
    </source>
</evidence>
<accession>A0A1D7XIA2</accession>
<evidence type="ECO:0000259" key="2">
    <source>
        <dbReference type="Pfam" id="PF20157"/>
    </source>
</evidence>
<dbReference type="RefSeq" id="WP_069679068.1">
    <property type="nucleotide sequence ID" value="NZ_CP017253.2"/>
</dbReference>
<gene>
    <name evidence="3" type="ORF">BGI42_03910</name>
</gene>
<dbReference type="STRING" id="394958.BGI42_03910"/>
<dbReference type="AlphaFoldDB" id="A0A1D7XIA2"/>
<organism evidence="3 4">
    <name type="scientific">Clostridium taeniosporum</name>
    <dbReference type="NCBI Taxonomy" id="394958"/>
    <lineage>
        <taxon>Bacteria</taxon>
        <taxon>Bacillati</taxon>
        <taxon>Bacillota</taxon>
        <taxon>Clostridia</taxon>
        <taxon>Eubacteriales</taxon>
        <taxon>Clostridiaceae</taxon>
        <taxon>Clostridium</taxon>
    </lineage>
</organism>
<dbReference type="InterPro" id="IPR045376">
    <property type="entry name" value="Maf_N"/>
</dbReference>
<dbReference type="Proteomes" id="UP000094652">
    <property type="component" value="Chromosome"/>
</dbReference>
<protein>
    <submittedName>
        <fullName evidence="3">DUF115 domain-containing protein</fullName>
    </submittedName>
</protein>
<feature type="domain" description="Glycosyltransferase Maf N-terminal" evidence="2">
    <location>
        <begin position="73"/>
        <end position="176"/>
    </location>
</feature>
<dbReference type="PANTHER" id="PTHR41786">
    <property type="entry name" value="MOTILITY ACCESSORY FACTOR MAF"/>
    <property type="match status" value="1"/>
</dbReference>
<name>A0A1D7XIA2_9CLOT</name>
<proteinExistence type="predicted"/>
<evidence type="ECO:0000259" key="1">
    <source>
        <dbReference type="Pfam" id="PF01973"/>
    </source>
</evidence>
<sequence>MLKDNLIILKEYYPKLYERIIELEDNDNIQEVKSKNGMSNIIFNNKFWIHSRYNPENEALKWIDNTIIKDEDTILVIGLGLGYYLEKLEKKYKDKKIIIIEPNIYFFRKMLDFKDITKFLRLDNIVFMVDIDPYIIRRLISDYLKENKIKKIHIEEMPIYRKIDNKYIEQLYKEIDNGLFQIKGNIATEIAFAQMWLNNTIRLLDYIKEIPDVSIMKEEFKDIPIVIVSAGPSLNKNVHYLKEINNKALIIAVGSAVNILEKKEITPHIIMGFDGQEMEAKIFQQLKNTKPIFIFGPSVHYKAVESYKGQKMCMILNNDTSILELYKGLGIKVQKFDSGPSVSNIALVLAQYLKASQVMLIGQDLAYTGNERYAEGGIHNYNIDKDKSLERKGFKKVLDIYGKEVYTKNDLIGIKNWFEEYLNVFNGEIEVYNCSEAGLGIKGAPNMKFKEAINKFCIRDFNIYDKLPLLSKKNNSIDKDKFGNLIFEYKKEIKRLIELSKQRLDKIYKLINHYDEKSFSKQFKSILNLCDEIEKYDSFKVFIEPTGKSYIDSITSGINNKLDKLDNIHEKNKTILNGLALQYEYIDKCMQIVKFAFDKKDIDYSS</sequence>
<keyword evidence="4" id="KW-1185">Reference proteome</keyword>
<dbReference type="InterPro" id="IPR002826">
    <property type="entry name" value="MptE-like"/>
</dbReference>
<dbReference type="InterPro" id="IPR029063">
    <property type="entry name" value="SAM-dependent_MTases_sf"/>
</dbReference>